<feature type="compositionally biased region" description="Basic residues" evidence="1">
    <location>
        <begin position="25"/>
        <end position="40"/>
    </location>
</feature>
<feature type="region of interest" description="Disordered" evidence="1">
    <location>
        <begin position="123"/>
        <end position="185"/>
    </location>
</feature>
<dbReference type="AlphaFoldDB" id="A0A2B4SJL4"/>
<reference evidence="3" key="1">
    <citation type="journal article" date="2017" name="bioRxiv">
        <title>Comparative analysis of the genomes of Stylophora pistillata and Acropora digitifera provides evidence for extensive differences between species of corals.</title>
        <authorList>
            <person name="Voolstra C.R."/>
            <person name="Li Y."/>
            <person name="Liew Y.J."/>
            <person name="Baumgarten S."/>
            <person name="Zoccola D."/>
            <person name="Flot J.-F."/>
            <person name="Tambutte S."/>
            <person name="Allemand D."/>
            <person name="Aranda M."/>
        </authorList>
    </citation>
    <scope>NUCLEOTIDE SEQUENCE [LARGE SCALE GENOMIC DNA]</scope>
</reference>
<evidence type="ECO:0000256" key="1">
    <source>
        <dbReference type="SAM" id="MobiDB-lite"/>
    </source>
</evidence>
<name>A0A2B4SJL4_STYPI</name>
<feature type="compositionally biased region" description="Polar residues" evidence="1">
    <location>
        <begin position="1"/>
        <end position="14"/>
    </location>
</feature>
<organism evidence="2 3">
    <name type="scientific">Stylophora pistillata</name>
    <name type="common">Smooth cauliflower coral</name>
    <dbReference type="NCBI Taxonomy" id="50429"/>
    <lineage>
        <taxon>Eukaryota</taxon>
        <taxon>Metazoa</taxon>
        <taxon>Cnidaria</taxon>
        <taxon>Anthozoa</taxon>
        <taxon>Hexacorallia</taxon>
        <taxon>Scleractinia</taxon>
        <taxon>Astrocoeniina</taxon>
        <taxon>Pocilloporidae</taxon>
        <taxon>Stylophora</taxon>
    </lineage>
</organism>
<feature type="compositionally biased region" description="Acidic residues" evidence="1">
    <location>
        <begin position="248"/>
        <end position="275"/>
    </location>
</feature>
<feature type="region of interest" description="Disordered" evidence="1">
    <location>
        <begin position="239"/>
        <end position="285"/>
    </location>
</feature>
<protein>
    <submittedName>
        <fullName evidence="2">Uncharacterized protein</fullName>
    </submittedName>
</protein>
<accession>A0A2B4SJL4</accession>
<proteinExistence type="predicted"/>
<gene>
    <name evidence="2" type="ORF">AWC38_SpisGene5166</name>
</gene>
<dbReference type="EMBL" id="LSMT01000056">
    <property type="protein sequence ID" value="PFX30081.1"/>
    <property type="molecule type" value="Genomic_DNA"/>
</dbReference>
<feature type="region of interest" description="Disordered" evidence="1">
    <location>
        <begin position="1"/>
        <end position="50"/>
    </location>
</feature>
<evidence type="ECO:0000313" key="3">
    <source>
        <dbReference type="Proteomes" id="UP000225706"/>
    </source>
</evidence>
<feature type="compositionally biased region" description="Basic and acidic residues" evidence="1">
    <location>
        <begin position="72"/>
        <end position="85"/>
    </location>
</feature>
<sequence length="403" mass="45554">MGNCFSWCTQNKDCSSSSGRDKNSKGKGKGKGRGKRKLCRNKNSSKNWPSLRRRHSLSITSVQSITDSDTLAGERCESTTEENQRNVDATVIGHATPILVNQMTTDIETTMSNASIIVVQSITDESPSDDSRPITGSESNASLSHSTVVKQSTSNQELEEQDNDKVSKSSPPPPCPSQDQESPARNSHFQLLEFLKIRLDMAANNMEINRLLTNVDRALDRASRSRILGFKRMHAAAESRRAAREIQEETGTEEEGSENDHGDEGDEGYEEDNDRDETPFSSSTPPPIPRICWHCEELMLPEFGNYDLHGRNVRVNTTVTFYYFVVQSRGDDIDDCDPTIKISVVRFACGSMKRDLSIMNLLVRRHYLFQDVISFREPSSRRTMSLEEQFEWDYEREQNNAFT</sequence>
<keyword evidence="3" id="KW-1185">Reference proteome</keyword>
<feature type="region of interest" description="Disordered" evidence="1">
    <location>
        <begin position="68"/>
        <end position="88"/>
    </location>
</feature>
<feature type="compositionally biased region" description="Polar residues" evidence="1">
    <location>
        <begin position="134"/>
        <end position="156"/>
    </location>
</feature>
<evidence type="ECO:0000313" key="2">
    <source>
        <dbReference type="EMBL" id="PFX30081.1"/>
    </source>
</evidence>
<dbReference type="OrthoDB" id="5990353at2759"/>
<comment type="caution">
    <text evidence="2">The sequence shown here is derived from an EMBL/GenBank/DDBJ whole genome shotgun (WGS) entry which is preliminary data.</text>
</comment>
<dbReference type="Proteomes" id="UP000225706">
    <property type="component" value="Unassembled WGS sequence"/>
</dbReference>